<proteinExistence type="predicted"/>
<comment type="caution">
    <text evidence="4">The sequence shown here is derived from an EMBL/GenBank/DDBJ whole genome shotgun (WGS) entry which is preliminary data.</text>
</comment>
<dbReference type="Proteomes" id="UP000746747">
    <property type="component" value="Unassembled WGS sequence"/>
</dbReference>
<dbReference type="InterPro" id="IPR048701">
    <property type="entry name" value="CIP2A_N"/>
</dbReference>
<evidence type="ECO:0000259" key="3">
    <source>
        <dbReference type="Pfam" id="PF21044"/>
    </source>
</evidence>
<evidence type="ECO:0000313" key="4">
    <source>
        <dbReference type="EMBL" id="CAG9535335.1"/>
    </source>
</evidence>
<evidence type="ECO:0000256" key="1">
    <source>
        <dbReference type="SAM" id="Coils"/>
    </source>
</evidence>
<dbReference type="PANTHER" id="PTHR23161:SF2">
    <property type="entry name" value="PROTEIN CIP2A"/>
    <property type="match status" value="1"/>
</dbReference>
<keyword evidence="5" id="KW-1185">Reference proteome</keyword>
<keyword evidence="1" id="KW-0175">Coiled coil</keyword>
<evidence type="ECO:0000313" key="5">
    <source>
        <dbReference type="Proteomes" id="UP000746747"/>
    </source>
</evidence>
<sequence length="887" mass="101081">MSDALRASIAAANTAAYRFHCDNSESNASLLDTQLGKLVQLTNILDSSARLSIYDHQLCELLRHCSILLNDISTSAITRSRLHLFLFNLAFHNISIRKYLAGEDLQICGAVFECLKLSLRDQLGPQNLIDVLRLLQVLTYERNVVLGIWTNDLISFLLSEVTCDDEPEWLPYCVAILCNLAARSKSACLRIRKSSSYKAFTHKLLKLLAHDSRTVVISSLVLVGFLEEKLRDTVFCARNIPQTFRCVFNVLILGDHLMTRHIAVDLLKRLIISDSSGVSSFPTITSTGKDLTSYSYFENTIQLVAGLFVQIDPRTEESLKIYDLFLLFCSIAQLRSAITQAVLRCSPREERLTTPILAICNTSGLSFDEAIQPEIPLKAMRLLIYLLQELIENNGHVQNVLPIEHILRLIENNTKTAIETVSSLVKFQCQRITEGLRLVEMVLNDDEIKTDLLEVITAPLCSHIIESQMISNTVVTYVGQLAMQRGSLPEWCVDGVVVVLKLLRVLVLLKDYSKSHEDLYWKVLKDDRLVPFIAYAVTNGGTDLTHEALLLYIHCAQSHTFPTKWLGDLIASCIREKTIASNIARNCLSRGSSEVILNSDADDFSMDGRKTPSDRLARKNETARQVDDVSDKLRQGNDFKDPRISQLLSMYEKEIQTMKIRERELEGMMVKMEDSLRLNKHFQNLHNKEGSENEFLQIISLRKSVADREKKIEDLNALLTSLYSEKKEIEETSEAYKKIVEDKKMEVAMLSDKLEKITQEKNILQEENKSEREFATLTKSHYDELKKKFAQASNALIDKDKECIQLTNEFKVLELNLVAKKAENSEMADNLKHAQRKLEEITNAKEFEVKCLQDLLDKKGEEVERLNKELQKVLKFKNQMMQMMNEI</sequence>
<dbReference type="PANTHER" id="PTHR23161">
    <property type="entry name" value="PROTEIN CIP2A"/>
    <property type="match status" value="1"/>
</dbReference>
<organism evidence="4 5">
    <name type="scientific">Cercopithifilaria johnstoni</name>
    <dbReference type="NCBI Taxonomy" id="2874296"/>
    <lineage>
        <taxon>Eukaryota</taxon>
        <taxon>Metazoa</taxon>
        <taxon>Ecdysozoa</taxon>
        <taxon>Nematoda</taxon>
        <taxon>Chromadorea</taxon>
        <taxon>Rhabditida</taxon>
        <taxon>Spirurina</taxon>
        <taxon>Spiruromorpha</taxon>
        <taxon>Filarioidea</taxon>
        <taxon>Onchocercidae</taxon>
        <taxon>Cercopithifilaria</taxon>
    </lineage>
</organism>
<name>A0A8J2M3U8_9BILA</name>
<dbReference type="InterPro" id="IPR042510">
    <property type="entry name" value="CIP2A"/>
</dbReference>
<accession>A0A8J2M3U8</accession>
<dbReference type="AlphaFoldDB" id="A0A8J2M3U8"/>
<feature type="coiled-coil region" evidence="1">
    <location>
        <begin position="712"/>
        <end position="869"/>
    </location>
</feature>
<reference evidence="4" key="1">
    <citation type="submission" date="2021-09" db="EMBL/GenBank/DDBJ databases">
        <authorList>
            <consortium name="Pathogen Informatics"/>
        </authorList>
    </citation>
    <scope>NUCLEOTIDE SEQUENCE</scope>
</reference>
<dbReference type="Pfam" id="PF21044">
    <property type="entry name" value="CIP2A_N"/>
    <property type="match status" value="1"/>
</dbReference>
<feature type="domain" description="CIP2A N-terminal" evidence="3">
    <location>
        <begin position="128"/>
        <end position="572"/>
    </location>
</feature>
<protein>
    <recommendedName>
        <fullName evidence="3">CIP2A N-terminal domain-containing protein</fullName>
    </recommendedName>
</protein>
<dbReference type="EMBL" id="CAKAEH010001370">
    <property type="protein sequence ID" value="CAG9535335.1"/>
    <property type="molecule type" value="Genomic_DNA"/>
</dbReference>
<dbReference type="OrthoDB" id="73401at2759"/>
<gene>
    <name evidence="4" type="ORF">CJOHNSTONI_LOCUS5380</name>
</gene>
<evidence type="ECO:0000256" key="2">
    <source>
        <dbReference type="SAM" id="MobiDB-lite"/>
    </source>
</evidence>
<feature type="region of interest" description="Disordered" evidence="2">
    <location>
        <begin position="606"/>
        <end position="628"/>
    </location>
</feature>